<dbReference type="EMBL" id="UINC01127548">
    <property type="protein sequence ID" value="SVD06735.1"/>
    <property type="molecule type" value="Genomic_DNA"/>
</dbReference>
<accession>A0A382SBA1</accession>
<evidence type="ECO:0000313" key="1">
    <source>
        <dbReference type="EMBL" id="SVD06735.1"/>
    </source>
</evidence>
<protein>
    <submittedName>
        <fullName evidence="1">Uncharacterized protein</fullName>
    </submittedName>
</protein>
<sequence>MSLLKLKSKTEPLYTSKNIINYDDDIKEETLEP</sequence>
<name>A0A382SBA1_9ZZZZ</name>
<proteinExistence type="predicted"/>
<gene>
    <name evidence="1" type="ORF">METZ01_LOCUS359589</name>
</gene>
<dbReference type="AlphaFoldDB" id="A0A382SBA1"/>
<organism evidence="1">
    <name type="scientific">marine metagenome</name>
    <dbReference type="NCBI Taxonomy" id="408172"/>
    <lineage>
        <taxon>unclassified sequences</taxon>
        <taxon>metagenomes</taxon>
        <taxon>ecological metagenomes</taxon>
    </lineage>
</organism>
<reference evidence="1" key="1">
    <citation type="submission" date="2018-05" db="EMBL/GenBank/DDBJ databases">
        <authorList>
            <person name="Lanie J.A."/>
            <person name="Ng W.-L."/>
            <person name="Kazmierczak K.M."/>
            <person name="Andrzejewski T.M."/>
            <person name="Davidsen T.M."/>
            <person name="Wayne K.J."/>
            <person name="Tettelin H."/>
            <person name="Glass J.I."/>
            <person name="Rusch D."/>
            <person name="Podicherti R."/>
            <person name="Tsui H.-C.T."/>
            <person name="Winkler M.E."/>
        </authorList>
    </citation>
    <scope>NUCLEOTIDE SEQUENCE</scope>
</reference>
<feature type="non-terminal residue" evidence="1">
    <location>
        <position position="33"/>
    </location>
</feature>